<feature type="domain" description="DUF6894" evidence="1">
    <location>
        <begin position="3"/>
        <end position="71"/>
    </location>
</feature>
<organism evidence="2 3">
    <name type="scientific">Rhodopseudomonas rhenobacensis</name>
    <dbReference type="NCBI Taxonomy" id="87461"/>
    <lineage>
        <taxon>Bacteria</taxon>
        <taxon>Pseudomonadati</taxon>
        <taxon>Pseudomonadota</taxon>
        <taxon>Alphaproteobacteria</taxon>
        <taxon>Hyphomicrobiales</taxon>
        <taxon>Nitrobacteraceae</taxon>
        <taxon>Rhodopseudomonas</taxon>
    </lineage>
</organism>
<dbReference type="Pfam" id="PF21834">
    <property type="entry name" value="DUF6894"/>
    <property type="match status" value="1"/>
</dbReference>
<protein>
    <recommendedName>
        <fullName evidence="1">DUF6894 domain-containing protein</fullName>
    </recommendedName>
</protein>
<name>A0A7W7Z5J4_9BRAD</name>
<evidence type="ECO:0000313" key="3">
    <source>
        <dbReference type="Proteomes" id="UP000542353"/>
    </source>
</evidence>
<dbReference type="EMBL" id="JACHIH010000019">
    <property type="protein sequence ID" value="MBB5048253.1"/>
    <property type="molecule type" value="Genomic_DNA"/>
</dbReference>
<comment type="caution">
    <text evidence="2">The sequence shown here is derived from an EMBL/GenBank/DDBJ whole genome shotgun (WGS) entry which is preliminary data.</text>
</comment>
<proteinExistence type="predicted"/>
<dbReference type="AlphaFoldDB" id="A0A7W7Z5J4"/>
<gene>
    <name evidence="2" type="ORF">HNR60_003016</name>
</gene>
<dbReference type="InterPro" id="IPR054189">
    <property type="entry name" value="DUF6894"/>
</dbReference>
<keyword evidence="3" id="KW-1185">Reference proteome</keyword>
<accession>A0A7W7Z5J4</accession>
<evidence type="ECO:0000313" key="2">
    <source>
        <dbReference type="EMBL" id="MBB5048253.1"/>
    </source>
</evidence>
<evidence type="ECO:0000259" key="1">
    <source>
        <dbReference type="Pfam" id="PF21834"/>
    </source>
</evidence>
<sequence>MPRYYFNTRIGTELILDPEGETLRNPDQAWEVARTTIRQILKAEGSQPSLLQASLEVTDEEGEIVLEFPFSEALLDIHEASPTTH</sequence>
<dbReference type="RefSeq" id="WP_184258818.1">
    <property type="nucleotide sequence ID" value="NZ_JACHIH010000019.1"/>
</dbReference>
<reference evidence="2 3" key="1">
    <citation type="submission" date="2020-08" db="EMBL/GenBank/DDBJ databases">
        <title>Genomic Encyclopedia of Type Strains, Phase IV (KMG-IV): sequencing the most valuable type-strain genomes for metagenomic binning, comparative biology and taxonomic classification.</title>
        <authorList>
            <person name="Goeker M."/>
        </authorList>
    </citation>
    <scope>NUCLEOTIDE SEQUENCE [LARGE SCALE GENOMIC DNA]</scope>
    <source>
        <strain evidence="2 3">DSM 12706</strain>
    </source>
</reference>
<dbReference type="Proteomes" id="UP000542353">
    <property type="component" value="Unassembled WGS sequence"/>
</dbReference>